<dbReference type="InterPro" id="IPR003441">
    <property type="entry name" value="NAC-dom"/>
</dbReference>
<comment type="caution">
    <text evidence="7">The sequence shown here is derived from an EMBL/GenBank/DDBJ whole genome shotgun (WGS) entry which is preliminary data.</text>
</comment>
<accession>A0A2G3ALR1</accession>
<reference evidence="7 8" key="1">
    <citation type="journal article" date="2014" name="Nat. Genet.">
        <title>Genome sequence of the hot pepper provides insights into the evolution of pungency in Capsicum species.</title>
        <authorList>
            <person name="Kim S."/>
            <person name="Park M."/>
            <person name="Yeom S.I."/>
            <person name="Kim Y.M."/>
            <person name="Lee J.M."/>
            <person name="Lee H.A."/>
            <person name="Seo E."/>
            <person name="Choi J."/>
            <person name="Cheong K."/>
            <person name="Kim K.T."/>
            <person name="Jung K."/>
            <person name="Lee G.W."/>
            <person name="Oh S.K."/>
            <person name="Bae C."/>
            <person name="Kim S.B."/>
            <person name="Lee H.Y."/>
            <person name="Kim S.Y."/>
            <person name="Kim M.S."/>
            <person name="Kang B.C."/>
            <person name="Jo Y.D."/>
            <person name="Yang H.B."/>
            <person name="Jeong H.J."/>
            <person name="Kang W.H."/>
            <person name="Kwon J.K."/>
            <person name="Shin C."/>
            <person name="Lim J.Y."/>
            <person name="Park J.H."/>
            <person name="Huh J.H."/>
            <person name="Kim J.S."/>
            <person name="Kim B.D."/>
            <person name="Cohen O."/>
            <person name="Paran I."/>
            <person name="Suh M.C."/>
            <person name="Lee S.B."/>
            <person name="Kim Y.K."/>
            <person name="Shin Y."/>
            <person name="Noh S.J."/>
            <person name="Park J."/>
            <person name="Seo Y.S."/>
            <person name="Kwon S.Y."/>
            <person name="Kim H.A."/>
            <person name="Park J.M."/>
            <person name="Kim H.J."/>
            <person name="Choi S.B."/>
            <person name="Bosland P.W."/>
            <person name="Reeves G."/>
            <person name="Jo S.H."/>
            <person name="Lee B.W."/>
            <person name="Cho H.T."/>
            <person name="Choi H.S."/>
            <person name="Lee M.S."/>
            <person name="Yu Y."/>
            <person name="Do Choi Y."/>
            <person name="Park B.S."/>
            <person name="van Deynze A."/>
            <person name="Ashrafi H."/>
            <person name="Hill T."/>
            <person name="Kim W.T."/>
            <person name="Pai H.S."/>
            <person name="Ahn H.K."/>
            <person name="Yeam I."/>
            <person name="Giovannoni J.J."/>
            <person name="Rose J.K."/>
            <person name="Sorensen I."/>
            <person name="Lee S.J."/>
            <person name="Kim R.W."/>
            <person name="Choi I.Y."/>
            <person name="Choi B.S."/>
            <person name="Lim J.S."/>
            <person name="Lee Y.H."/>
            <person name="Choi D."/>
        </authorList>
    </citation>
    <scope>NUCLEOTIDE SEQUENCE [LARGE SCALE GENOMIC DNA]</scope>
    <source>
        <strain evidence="8">cv. CM334</strain>
    </source>
</reference>
<dbReference type="GO" id="GO:0006355">
    <property type="term" value="P:regulation of DNA-templated transcription"/>
    <property type="evidence" value="ECO:0007669"/>
    <property type="project" value="InterPro"/>
</dbReference>
<protein>
    <recommendedName>
        <fullName evidence="6">NAC domain-containing protein</fullName>
    </recommendedName>
</protein>
<comment type="subcellular location">
    <subcellularLocation>
        <location evidence="1">Nucleus</location>
    </subcellularLocation>
</comment>
<dbReference type="SUPFAM" id="SSF101941">
    <property type="entry name" value="NAC domain"/>
    <property type="match status" value="1"/>
</dbReference>
<dbReference type="InterPro" id="IPR036093">
    <property type="entry name" value="NAC_dom_sf"/>
</dbReference>
<keyword evidence="5" id="KW-0539">Nucleus</keyword>
<evidence type="ECO:0000256" key="4">
    <source>
        <dbReference type="ARBA" id="ARBA00023163"/>
    </source>
</evidence>
<gene>
    <name evidence="7" type="ORF">T459_03053</name>
</gene>
<dbReference type="GO" id="GO:0003677">
    <property type="term" value="F:DNA binding"/>
    <property type="evidence" value="ECO:0007669"/>
    <property type="project" value="UniProtKB-KW"/>
</dbReference>
<keyword evidence="3" id="KW-0238">DNA-binding</keyword>
<organism evidence="7 8">
    <name type="scientific">Capsicum annuum</name>
    <name type="common">Capsicum pepper</name>
    <dbReference type="NCBI Taxonomy" id="4072"/>
    <lineage>
        <taxon>Eukaryota</taxon>
        <taxon>Viridiplantae</taxon>
        <taxon>Streptophyta</taxon>
        <taxon>Embryophyta</taxon>
        <taxon>Tracheophyta</taxon>
        <taxon>Spermatophyta</taxon>
        <taxon>Magnoliopsida</taxon>
        <taxon>eudicotyledons</taxon>
        <taxon>Gunneridae</taxon>
        <taxon>Pentapetalae</taxon>
        <taxon>asterids</taxon>
        <taxon>lamiids</taxon>
        <taxon>Solanales</taxon>
        <taxon>Solanaceae</taxon>
        <taxon>Solanoideae</taxon>
        <taxon>Capsiceae</taxon>
        <taxon>Capsicum</taxon>
    </lineage>
</organism>
<feature type="domain" description="NAC" evidence="6">
    <location>
        <begin position="1"/>
        <end position="169"/>
    </location>
</feature>
<sequence length="512" mass="58353">MALGMRFHPADEELIRYLLKFISCKSYSCDNILLEDLYGNKKPWEIFESNSLGDKDAKNVRYLFTKLKKKKSDGIRFIRTVIGGGFWNGLDCEKSVYDGPKLVGSKKNYRYQYKGYQTADIVWIMREYSLDDKILKALSGDEFVAAMDATLPTTQQHDSPLSLNRFTLSEHSNIEELQQDQNSVQLINQNNAFQELQQDQNSEKLIKQLQTVDEMVPSAFHDSYPVYPFTSSEHYAFHELQQNQNSEEVNVVQENNIEETTPFSQYHNDDVTSYSEEGTTKIQDCNVDCYTGVDFSSTFADLMMNHTEIQPQLPTYNDESGNDYQLPQQIVTCPMAQESTCMLQQDQTCEQVNIFQENNIEEAVPFAQYHNDNVTSYSEEGATNFQDYNVDCYAGANFSSTLADLLNDIRTQPQLPICIDEYGYDYQLAQQIGSTCMVLNEGNTDAAAFVSDQWSTCCEEQVQNLEEEEPSTFIEPTAPLVINSDECFPMKGVFDTDDFIAADLSSATDLFD</sequence>
<dbReference type="OMA" id="ADIVWIM"/>
<dbReference type="Pfam" id="PF02365">
    <property type="entry name" value="NAM"/>
    <property type="match status" value="1"/>
</dbReference>
<keyword evidence="8" id="KW-1185">Reference proteome</keyword>
<keyword evidence="2" id="KW-0805">Transcription regulation</keyword>
<evidence type="ECO:0000259" key="6">
    <source>
        <dbReference type="PROSITE" id="PS51005"/>
    </source>
</evidence>
<dbReference type="EMBL" id="AYRZ02000001">
    <property type="protein sequence ID" value="PHT95171.1"/>
    <property type="molecule type" value="Genomic_DNA"/>
</dbReference>
<dbReference type="Gene3D" id="2.170.150.80">
    <property type="entry name" value="NAC domain"/>
    <property type="match status" value="1"/>
</dbReference>
<dbReference type="PROSITE" id="PS51005">
    <property type="entry name" value="NAC"/>
    <property type="match status" value="1"/>
</dbReference>
<evidence type="ECO:0000256" key="1">
    <source>
        <dbReference type="ARBA" id="ARBA00004123"/>
    </source>
</evidence>
<reference evidence="7 8" key="2">
    <citation type="journal article" date="2017" name="Genome Biol.">
        <title>New reference genome sequences of hot pepper reveal the massive evolution of plant disease-resistance genes by retroduplication.</title>
        <authorList>
            <person name="Kim S."/>
            <person name="Park J."/>
            <person name="Yeom S.I."/>
            <person name="Kim Y.M."/>
            <person name="Seo E."/>
            <person name="Kim K.T."/>
            <person name="Kim M.S."/>
            <person name="Lee J.M."/>
            <person name="Cheong K."/>
            <person name="Shin H.S."/>
            <person name="Kim S.B."/>
            <person name="Han K."/>
            <person name="Lee J."/>
            <person name="Park M."/>
            <person name="Lee H.A."/>
            <person name="Lee H.Y."/>
            <person name="Lee Y."/>
            <person name="Oh S."/>
            <person name="Lee J.H."/>
            <person name="Choi E."/>
            <person name="Choi E."/>
            <person name="Lee S.E."/>
            <person name="Jeon J."/>
            <person name="Kim H."/>
            <person name="Choi G."/>
            <person name="Song H."/>
            <person name="Lee J."/>
            <person name="Lee S.C."/>
            <person name="Kwon J.K."/>
            <person name="Lee H.Y."/>
            <person name="Koo N."/>
            <person name="Hong Y."/>
            <person name="Kim R.W."/>
            <person name="Kang W.H."/>
            <person name="Huh J.H."/>
            <person name="Kang B.C."/>
            <person name="Yang T.J."/>
            <person name="Lee Y.H."/>
            <person name="Bennetzen J.L."/>
            <person name="Choi D."/>
        </authorList>
    </citation>
    <scope>NUCLEOTIDE SEQUENCE [LARGE SCALE GENOMIC DNA]</scope>
    <source>
        <strain evidence="8">cv. CM334</strain>
    </source>
</reference>
<evidence type="ECO:0000256" key="3">
    <source>
        <dbReference type="ARBA" id="ARBA00023125"/>
    </source>
</evidence>
<evidence type="ECO:0000313" key="7">
    <source>
        <dbReference type="EMBL" id="PHT95171.1"/>
    </source>
</evidence>
<dbReference type="Proteomes" id="UP000222542">
    <property type="component" value="Unassembled WGS sequence"/>
</dbReference>
<dbReference type="PANTHER" id="PTHR31989">
    <property type="entry name" value="NAC DOMAIN-CONTAINING PROTEIN 82-RELATED"/>
    <property type="match status" value="1"/>
</dbReference>
<proteinExistence type="predicted"/>
<evidence type="ECO:0000313" key="8">
    <source>
        <dbReference type="Proteomes" id="UP000222542"/>
    </source>
</evidence>
<dbReference type="GO" id="GO:0005634">
    <property type="term" value="C:nucleus"/>
    <property type="evidence" value="ECO:0007669"/>
    <property type="project" value="UniProtKB-SubCell"/>
</dbReference>
<evidence type="ECO:0000256" key="2">
    <source>
        <dbReference type="ARBA" id="ARBA00023015"/>
    </source>
</evidence>
<dbReference type="AlphaFoldDB" id="A0A2G3ALR1"/>
<name>A0A2G3ALR1_CAPAN</name>
<keyword evidence="4" id="KW-0804">Transcription</keyword>
<dbReference type="Gramene" id="PHT95171">
    <property type="protein sequence ID" value="PHT95171"/>
    <property type="gene ID" value="T459_03053"/>
</dbReference>
<evidence type="ECO:0000256" key="5">
    <source>
        <dbReference type="ARBA" id="ARBA00023242"/>
    </source>
</evidence>